<evidence type="ECO:0000313" key="2">
    <source>
        <dbReference type="Proteomes" id="UP000233837"/>
    </source>
</evidence>
<dbReference type="Proteomes" id="UP000233837">
    <property type="component" value="Unassembled WGS sequence"/>
</dbReference>
<keyword evidence="2" id="KW-1185">Reference proteome</keyword>
<dbReference type="EMBL" id="KZ503459">
    <property type="protein sequence ID" value="PKU63900.1"/>
    <property type="molecule type" value="Genomic_DNA"/>
</dbReference>
<evidence type="ECO:0000313" key="1">
    <source>
        <dbReference type="EMBL" id="PKU63900.1"/>
    </source>
</evidence>
<dbReference type="AlphaFoldDB" id="A0A2I0VKF0"/>
<gene>
    <name evidence="1" type="ORF">MA16_Dca009884</name>
</gene>
<reference evidence="1 2" key="2">
    <citation type="journal article" date="2017" name="Nature">
        <title>The Apostasia genome and the evolution of orchids.</title>
        <authorList>
            <person name="Zhang G.Q."/>
            <person name="Liu K.W."/>
            <person name="Li Z."/>
            <person name="Lohaus R."/>
            <person name="Hsiao Y.Y."/>
            <person name="Niu S.C."/>
            <person name="Wang J.Y."/>
            <person name="Lin Y.C."/>
            <person name="Xu Q."/>
            <person name="Chen L.J."/>
            <person name="Yoshida K."/>
            <person name="Fujiwara S."/>
            <person name="Wang Z.W."/>
            <person name="Zhang Y.Q."/>
            <person name="Mitsuda N."/>
            <person name="Wang M."/>
            <person name="Liu G.H."/>
            <person name="Pecoraro L."/>
            <person name="Huang H.X."/>
            <person name="Xiao X.J."/>
            <person name="Lin M."/>
            <person name="Wu X.Y."/>
            <person name="Wu W.L."/>
            <person name="Chen Y.Y."/>
            <person name="Chang S.B."/>
            <person name="Sakamoto S."/>
            <person name="Ohme-Takagi M."/>
            <person name="Yagi M."/>
            <person name="Zeng S.J."/>
            <person name="Shen C.Y."/>
            <person name="Yeh C.M."/>
            <person name="Luo Y.B."/>
            <person name="Tsai W.C."/>
            <person name="Van de Peer Y."/>
            <person name="Liu Z.J."/>
        </authorList>
    </citation>
    <scope>NUCLEOTIDE SEQUENCE [LARGE SCALE GENOMIC DNA]</scope>
    <source>
        <tissue evidence="1">The whole plant</tissue>
    </source>
</reference>
<name>A0A2I0VKF0_9ASPA</name>
<accession>A0A2I0VKF0</accession>
<proteinExistence type="predicted"/>
<reference evidence="1 2" key="1">
    <citation type="journal article" date="2016" name="Sci. Rep.">
        <title>The Dendrobium catenatum Lindl. genome sequence provides insights into polysaccharide synthase, floral development and adaptive evolution.</title>
        <authorList>
            <person name="Zhang G.Q."/>
            <person name="Xu Q."/>
            <person name="Bian C."/>
            <person name="Tsai W.C."/>
            <person name="Yeh C.M."/>
            <person name="Liu K.W."/>
            <person name="Yoshida K."/>
            <person name="Zhang L.S."/>
            <person name="Chang S.B."/>
            <person name="Chen F."/>
            <person name="Shi Y."/>
            <person name="Su Y.Y."/>
            <person name="Zhang Y.Q."/>
            <person name="Chen L.J."/>
            <person name="Yin Y."/>
            <person name="Lin M."/>
            <person name="Huang H."/>
            <person name="Deng H."/>
            <person name="Wang Z.W."/>
            <person name="Zhu S.L."/>
            <person name="Zhao X."/>
            <person name="Deng C."/>
            <person name="Niu S.C."/>
            <person name="Huang J."/>
            <person name="Wang M."/>
            <person name="Liu G.H."/>
            <person name="Yang H.J."/>
            <person name="Xiao X.J."/>
            <person name="Hsiao Y.Y."/>
            <person name="Wu W.L."/>
            <person name="Chen Y.Y."/>
            <person name="Mitsuda N."/>
            <person name="Ohme-Takagi M."/>
            <person name="Luo Y.B."/>
            <person name="Van de Peer Y."/>
            <person name="Liu Z.J."/>
        </authorList>
    </citation>
    <scope>NUCLEOTIDE SEQUENCE [LARGE SCALE GENOMIC DNA]</scope>
    <source>
        <tissue evidence="1">The whole plant</tissue>
    </source>
</reference>
<sequence length="80" mass="8780">MLVSRQEQNLAALWLIGASLTAVSTWKIAGQQFTAGFWSLVLNFESPTHVINAIKWHLMELIPSKAGGIERGEEGINSQS</sequence>
<organism evidence="1 2">
    <name type="scientific">Dendrobium catenatum</name>
    <dbReference type="NCBI Taxonomy" id="906689"/>
    <lineage>
        <taxon>Eukaryota</taxon>
        <taxon>Viridiplantae</taxon>
        <taxon>Streptophyta</taxon>
        <taxon>Embryophyta</taxon>
        <taxon>Tracheophyta</taxon>
        <taxon>Spermatophyta</taxon>
        <taxon>Magnoliopsida</taxon>
        <taxon>Liliopsida</taxon>
        <taxon>Asparagales</taxon>
        <taxon>Orchidaceae</taxon>
        <taxon>Epidendroideae</taxon>
        <taxon>Malaxideae</taxon>
        <taxon>Dendrobiinae</taxon>
        <taxon>Dendrobium</taxon>
    </lineage>
</organism>
<protein>
    <submittedName>
        <fullName evidence="1">Uncharacterized protein</fullName>
    </submittedName>
</protein>